<feature type="compositionally biased region" description="Polar residues" evidence="1">
    <location>
        <begin position="8"/>
        <end position="21"/>
    </location>
</feature>
<feature type="region of interest" description="Disordered" evidence="1">
    <location>
        <begin position="1"/>
        <end position="38"/>
    </location>
</feature>
<name>A0A0K0N6W4_9CAUD</name>
<dbReference type="EMBL" id="KR063281">
    <property type="protein sequence ID" value="AKJ72575.1"/>
    <property type="molecule type" value="Genomic_DNA"/>
</dbReference>
<accession>A0A0K0N6W4</accession>
<gene>
    <name evidence="2" type="ORF">GMA2_37</name>
</gene>
<reference evidence="2 3" key="1">
    <citation type="journal article" date="2015" name="PLoS ONE">
        <title>Lysis to Kill: Evaluation of the Lytic Abilities, and Genomics of Nine Bacteriophages Infective for Gordonia spp. and Their Potential Use in Activated Sludge Foam Biocontrol.</title>
        <authorList>
            <person name="Dyson Z.A."/>
            <person name="Tucci J."/>
            <person name="Seviour R.J."/>
            <person name="Petrovski S."/>
        </authorList>
    </citation>
    <scope>NUCLEOTIDE SEQUENCE [LARGE SCALE GENOMIC DNA]</scope>
</reference>
<organism evidence="2 3">
    <name type="scientific">Gordonia phage GMA2</name>
    <dbReference type="NCBI Taxonomy" id="1647283"/>
    <lineage>
        <taxon>Viruses</taxon>
        <taxon>Duplodnaviria</taxon>
        <taxon>Heunggongvirae</taxon>
        <taxon>Uroviricota</taxon>
        <taxon>Caudoviricetes</taxon>
        <taxon>Gimaduovirus</taxon>
        <taxon>Gimaduovirus GMA2</taxon>
    </lineage>
</organism>
<evidence type="ECO:0000256" key="1">
    <source>
        <dbReference type="SAM" id="MobiDB-lite"/>
    </source>
</evidence>
<keyword evidence="3" id="KW-1185">Reference proteome</keyword>
<evidence type="ECO:0000313" key="3">
    <source>
        <dbReference type="Proteomes" id="UP000221359"/>
    </source>
</evidence>
<proteinExistence type="predicted"/>
<protein>
    <submittedName>
        <fullName evidence="2">Putative lysin</fullName>
    </submittedName>
</protein>
<sequence length="123" mass="13509">MSDASDVVANSKQLGVSSTWGKSPRQLANEYNPDAKSQWARPAIEKAALELGQRYPSRSAFRDSDKPIDTMAGLTINIDGHLHEFMTVYYAVELGHEPSIALLRKHKDKSDIAAAALKKIDGK</sequence>
<dbReference type="Proteomes" id="UP000221359">
    <property type="component" value="Segment"/>
</dbReference>
<evidence type="ECO:0000313" key="2">
    <source>
        <dbReference type="EMBL" id="AKJ72575.1"/>
    </source>
</evidence>